<dbReference type="Proteomes" id="UP000623467">
    <property type="component" value="Unassembled WGS sequence"/>
</dbReference>
<dbReference type="GO" id="GO:0005886">
    <property type="term" value="C:plasma membrane"/>
    <property type="evidence" value="ECO:0007669"/>
    <property type="project" value="TreeGrafter"/>
</dbReference>
<dbReference type="Gene3D" id="3.10.450.40">
    <property type="match status" value="2"/>
</dbReference>
<dbReference type="Pfam" id="PF02727">
    <property type="entry name" value="Cu_amine_oxidN2"/>
    <property type="match status" value="1"/>
</dbReference>
<evidence type="ECO:0000259" key="12">
    <source>
        <dbReference type="Pfam" id="PF02727"/>
    </source>
</evidence>
<gene>
    <name evidence="14" type="ORF">MSAN_01145100</name>
</gene>
<evidence type="ECO:0000256" key="7">
    <source>
        <dbReference type="PIRSR" id="PIRSR600269-50"/>
    </source>
</evidence>
<dbReference type="PANTHER" id="PTHR10638:SF20">
    <property type="entry name" value="AMINE OXIDASE"/>
    <property type="match status" value="1"/>
</dbReference>
<comment type="PTM">
    <text evidence="8 9">Topaquinone (TPQ) is generated by copper-dependent autoxidation of a specific tyrosyl residue.</text>
</comment>
<evidence type="ECO:0000256" key="6">
    <source>
        <dbReference type="ARBA" id="ARBA00023008"/>
    </source>
</evidence>
<evidence type="ECO:0000256" key="9">
    <source>
        <dbReference type="RuleBase" id="RU000672"/>
    </source>
</evidence>
<keyword evidence="5 9" id="KW-0560">Oxidoreductase</keyword>
<name>A0A8H6YJR9_9AGAR</name>
<dbReference type="OrthoDB" id="3341590at2759"/>
<evidence type="ECO:0000313" key="15">
    <source>
        <dbReference type="Proteomes" id="UP000623467"/>
    </source>
</evidence>
<keyword evidence="6 9" id="KW-0186">Copper</keyword>
<evidence type="ECO:0000313" key="14">
    <source>
        <dbReference type="EMBL" id="KAF7361133.1"/>
    </source>
</evidence>
<feature type="transmembrane region" description="Helical" evidence="10">
    <location>
        <begin position="40"/>
        <end position="60"/>
    </location>
</feature>
<dbReference type="GO" id="GO:0005507">
    <property type="term" value="F:copper ion binding"/>
    <property type="evidence" value="ECO:0007669"/>
    <property type="project" value="InterPro"/>
</dbReference>
<reference evidence="14" key="1">
    <citation type="submission" date="2020-05" db="EMBL/GenBank/DDBJ databases">
        <title>Mycena genomes resolve the evolution of fungal bioluminescence.</title>
        <authorList>
            <person name="Tsai I.J."/>
        </authorList>
    </citation>
    <scope>NUCLEOTIDE SEQUENCE</scope>
    <source>
        <strain evidence="14">160909Yilan</strain>
    </source>
</reference>
<dbReference type="InterPro" id="IPR016182">
    <property type="entry name" value="Cu_amine_oxidase_N-reg"/>
</dbReference>
<evidence type="ECO:0000259" key="13">
    <source>
        <dbReference type="Pfam" id="PF09248"/>
    </source>
</evidence>
<evidence type="ECO:0000256" key="8">
    <source>
        <dbReference type="PIRSR" id="PIRSR600269-51"/>
    </source>
</evidence>
<evidence type="ECO:0000259" key="11">
    <source>
        <dbReference type="Pfam" id="PF01179"/>
    </source>
</evidence>
<feature type="active site" description="Proton acceptor" evidence="7">
    <location>
        <position position="450"/>
    </location>
</feature>
<protein>
    <recommendedName>
        <fullName evidence="9">Amine oxidase</fullName>
        <ecNumber evidence="9">1.4.3.-</ecNumber>
    </recommendedName>
</protein>
<evidence type="ECO:0000256" key="3">
    <source>
        <dbReference type="ARBA" id="ARBA00022723"/>
    </source>
</evidence>
<comment type="cofactor">
    <cofactor evidence="1">
        <name>Cu cation</name>
        <dbReference type="ChEBI" id="CHEBI:23378"/>
    </cofactor>
</comment>
<dbReference type="EC" id="1.4.3.-" evidence="9"/>
<dbReference type="Gene3D" id="2.70.98.20">
    <property type="entry name" value="Copper amine oxidase, catalytic domain"/>
    <property type="match status" value="1"/>
</dbReference>
<keyword evidence="10" id="KW-0812">Transmembrane</keyword>
<dbReference type="GO" id="GO:0008131">
    <property type="term" value="F:primary methylamine oxidase activity"/>
    <property type="evidence" value="ECO:0007669"/>
    <property type="project" value="InterPro"/>
</dbReference>
<dbReference type="GO" id="GO:0009308">
    <property type="term" value="P:amine metabolic process"/>
    <property type="evidence" value="ECO:0007669"/>
    <property type="project" value="UniProtKB-UniRule"/>
</dbReference>
<sequence>MCISRGFHNRTNAPRPYLSIGLLPEADYIMTQRSRPFPRTVMLVPSLIVLSCLLSSAFAGPHARLKSPKRRPPKIALTEILSISTAANSTFSPIAVAPKSNIFISLTDDEAAAVISFLHNQTELNLTAAADAGAWDNAIEVVDLVQPNKTGKHTSLTDALDYLDNGGSIPARYAVARIAFGATEKPYLQDFIVGPLPISNASTYASLDWATTSGSAKIRNYNADDDLLTQWNFDVTATVADIVLDLLNGTATGSDNDTFDIWGIDPLWMEEIDGEERVILWNTYWRYPSGKYAIFDGETLLPQGLFFKSDITGRDSSKWKVLGWLYGDIFYSSTEEFRKAWSSPGFVKYELNLPGEWIGSDQIGTPFPADDIAPPLAVQPDGQRFSVDEEQKYVEWMDFSFYFTFTRDTGVRLFDIKYKGERIIYELGLQEAIAHYAGNDPVQSGTAYMDTFYGFGPYAFELVPGYDCPTYSHFLNATFHASEISTTHRNNICLFESDPGYLMQRHSTSQYLALTKNIVFTLRSVSTVGNYDYSFDYVFALDGSVETIVRASGYIQSAYYAKNNDYGECEKVHDALSGSMHDHVLNWKVDMDVLGTENTFVKHEIVAADVKYPWANQTRSTMRLERVRVENEDDAKLSWPQNGGGMFLVENSDKVNKYGEPKGFKIAPSRGGAGMYLTIQNSPNLLESGNFATHALYVTKHKDTETFLPYFPNVSLSLPAGHPLINFNDFFDGESLNQTDIVLWVNLGMHHVPHTGDMPNTVFTTAQSAFIISPHNYLLRDASRTTRQMVRIDYNSSGVQLVKEFGGNMASGVVNITALQPNFWDYEGDIAVRKFPYDPLHPFNDTESIV</sequence>
<keyword evidence="4 7" id="KW-0801">TPQ</keyword>
<keyword evidence="3 9" id="KW-0479">Metal-binding</keyword>
<dbReference type="PRINTS" id="PR00766">
    <property type="entry name" value="CUDAOXIDASE"/>
</dbReference>
<dbReference type="PANTHER" id="PTHR10638">
    <property type="entry name" value="COPPER AMINE OXIDASE"/>
    <property type="match status" value="1"/>
</dbReference>
<dbReference type="SUPFAM" id="SSF54416">
    <property type="entry name" value="Amine oxidase N-terminal region"/>
    <property type="match status" value="2"/>
</dbReference>
<feature type="domain" description="Copper amine oxidase catalytic" evidence="11">
    <location>
        <begin position="377"/>
        <end position="783"/>
    </location>
</feature>
<dbReference type="SUPFAM" id="SSF49998">
    <property type="entry name" value="Amine oxidase catalytic domain"/>
    <property type="match status" value="1"/>
</dbReference>
<dbReference type="InterPro" id="IPR015328">
    <property type="entry name" value="DUF1965"/>
</dbReference>
<feature type="domain" description="Copper amine oxidase N2-terminal" evidence="12">
    <location>
        <begin position="112"/>
        <end position="199"/>
    </location>
</feature>
<organism evidence="14 15">
    <name type="scientific">Mycena sanguinolenta</name>
    <dbReference type="NCBI Taxonomy" id="230812"/>
    <lineage>
        <taxon>Eukaryota</taxon>
        <taxon>Fungi</taxon>
        <taxon>Dikarya</taxon>
        <taxon>Basidiomycota</taxon>
        <taxon>Agaricomycotina</taxon>
        <taxon>Agaricomycetes</taxon>
        <taxon>Agaricomycetidae</taxon>
        <taxon>Agaricales</taxon>
        <taxon>Marasmiineae</taxon>
        <taxon>Mycenaceae</taxon>
        <taxon>Mycena</taxon>
    </lineage>
</organism>
<feature type="domain" description="DUF1965" evidence="13">
    <location>
        <begin position="298"/>
        <end position="364"/>
    </location>
</feature>
<dbReference type="Pfam" id="PF09248">
    <property type="entry name" value="DUF1965"/>
    <property type="match status" value="1"/>
</dbReference>
<evidence type="ECO:0000256" key="4">
    <source>
        <dbReference type="ARBA" id="ARBA00022772"/>
    </source>
</evidence>
<dbReference type="FunFam" id="3.10.450.40:FF:000028">
    <property type="entry name" value="Amine oxidase"/>
    <property type="match status" value="1"/>
</dbReference>
<keyword evidence="10" id="KW-0472">Membrane</keyword>
<evidence type="ECO:0000256" key="2">
    <source>
        <dbReference type="ARBA" id="ARBA00007983"/>
    </source>
</evidence>
<dbReference type="InterPro" id="IPR000269">
    <property type="entry name" value="Cu_amine_oxidase"/>
</dbReference>
<keyword evidence="15" id="KW-1185">Reference proteome</keyword>
<dbReference type="InterPro" id="IPR015800">
    <property type="entry name" value="Cu_amine_oxidase_N2"/>
</dbReference>
<dbReference type="InterPro" id="IPR036460">
    <property type="entry name" value="Cu_amine_oxidase_C_sf"/>
</dbReference>
<feature type="active site" description="Schiff-base intermediate with substrate; via topaquinone" evidence="7">
    <location>
        <position position="531"/>
    </location>
</feature>
<dbReference type="GO" id="GO:0048038">
    <property type="term" value="F:quinone binding"/>
    <property type="evidence" value="ECO:0007669"/>
    <property type="project" value="InterPro"/>
</dbReference>
<keyword evidence="10" id="KW-1133">Transmembrane helix</keyword>
<comment type="cofactor">
    <cofactor evidence="9">
        <name>Cu cation</name>
        <dbReference type="ChEBI" id="CHEBI:23378"/>
    </cofactor>
    <text evidence="9">Contains 1 topaquinone per subunit.</text>
</comment>
<evidence type="ECO:0000256" key="10">
    <source>
        <dbReference type="SAM" id="Phobius"/>
    </source>
</evidence>
<accession>A0A8H6YJR9</accession>
<evidence type="ECO:0000256" key="1">
    <source>
        <dbReference type="ARBA" id="ARBA00001935"/>
    </source>
</evidence>
<dbReference type="EMBL" id="JACAZH010000008">
    <property type="protein sequence ID" value="KAF7361133.1"/>
    <property type="molecule type" value="Genomic_DNA"/>
</dbReference>
<proteinExistence type="inferred from homology"/>
<dbReference type="Pfam" id="PF01179">
    <property type="entry name" value="Cu_amine_oxid"/>
    <property type="match status" value="1"/>
</dbReference>
<dbReference type="AlphaFoldDB" id="A0A8H6YJR9"/>
<feature type="modified residue" description="2',4',5'-topaquinone" evidence="8">
    <location>
        <position position="531"/>
    </location>
</feature>
<comment type="similarity">
    <text evidence="2 9">Belongs to the copper/topaquinone oxidase family.</text>
</comment>
<dbReference type="InterPro" id="IPR015798">
    <property type="entry name" value="Cu_amine_oxidase_C"/>
</dbReference>
<evidence type="ECO:0000256" key="5">
    <source>
        <dbReference type="ARBA" id="ARBA00023002"/>
    </source>
</evidence>
<comment type="caution">
    <text evidence="14">The sequence shown here is derived from an EMBL/GenBank/DDBJ whole genome shotgun (WGS) entry which is preliminary data.</text>
</comment>